<proteinExistence type="predicted"/>
<evidence type="ECO:0000313" key="2">
    <source>
        <dbReference type="Proteomes" id="UP000609064"/>
    </source>
</evidence>
<protein>
    <submittedName>
        <fullName evidence="1">Uncharacterized protein</fullName>
    </submittedName>
</protein>
<dbReference type="EMBL" id="BMKK01000014">
    <property type="protein sequence ID" value="GGD78918.1"/>
    <property type="molecule type" value="Genomic_DNA"/>
</dbReference>
<dbReference type="RefSeq" id="WP_188770416.1">
    <property type="nucleotide sequence ID" value="NZ_BMKK01000014.1"/>
</dbReference>
<reference evidence="1" key="1">
    <citation type="journal article" date="2014" name="Int. J. Syst. Evol. Microbiol.">
        <title>Complete genome sequence of Corynebacterium casei LMG S-19264T (=DSM 44701T), isolated from a smear-ripened cheese.</title>
        <authorList>
            <consortium name="US DOE Joint Genome Institute (JGI-PGF)"/>
            <person name="Walter F."/>
            <person name="Albersmeier A."/>
            <person name="Kalinowski J."/>
            <person name="Ruckert C."/>
        </authorList>
    </citation>
    <scope>NUCLEOTIDE SEQUENCE</scope>
    <source>
        <strain evidence="1">CGMCC 1.15958</strain>
    </source>
</reference>
<sequence>MKKLLLPTFVACVLLNACNTPKQETSAPTNLDGHWLNQEYLEALEASHSPKNVAENYTFYATELIYDHTKGDSIMVFNGQAEFATLPMKRHGDTLSLKLNQDDRTDILYSVSTKTLTFTDKELNRVFRFVRADSSLIDKSFTPKVAFPSAVNKATFEGKWDIYEHLSTQKSGEFSRFGTIKGWDKYDNYTVCVNGDCVANEDGDVIFLGKKDKSDMYGFRSKGDSITIFELKQINDEDEKPVYKQGMPLMLLKKAPRP</sequence>
<comment type="caution">
    <text evidence="1">The sequence shown here is derived from an EMBL/GenBank/DDBJ whole genome shotgun (WGS) entry which is preliminary data.</text>
</comment>
<name>A0A917DY87_9BACT</name>
<dbReference type="Proteomes" id="UP000609064">
    <property type="component" value="Unassembled WGS sequence"/>
</dbReference>
<gene>
    <name evidence="1" type="ORF">GCM10011514_48690</name>
</gene>
<keyword evidence="2" id="KW-1185">Reference proteome</keyword>
<organism evidence="1 2">
    <name type="scientific">Emticicia aquatilis</name>
    <dbReference type="NCBI Taxonomy" id="1537369"/>
    <lineage>
        <taxon>Bacteria</taxon>
        <taxon>Pseudomonadati</taxon>
        <taxon>Bacteroidota</taxon>
        <taxon>Cytophagia</taxon>
        <taxon>Cytophagales</taxon>
        <taxon>Leadbetterellaceae</taxon>
        <taxon>Emticicia</taxon>
    </lineage>
</organism>
<evidence type="ECO:0000313" key="1">
    <source>
        <dbReference type="EMBL" id="GGD78918.1"/>
    </source>
</evidence>
<reference evidence="1" key="2">
    <citation type="submission" date="2020-09" db="EMBL/GenBank/DDBJ databases">
        <authorList>
            <person name="Sun Q."/>
            <person name="Zhou Y."/>
        </authorList>
    </citation>
    <scope>NUCLEOTIDE SEQUENCE</scope>
    <source>
        <strain evidence="1">CGMCC 1.15958</strain>
    </source>
</reference>
<accession>A0A917DY87</accession>
<dbReference type="AlphaFoldDB" id="A0A917DY87"/>